<dbReference type="InParanoid" id="A0A0C2ZDP0"/>
<evidence type="ECO:0000256" key="1">
    <source>
        <dbReference type="SAM" id="MobiDB-lite"/>
    </source>
</evidence>
<dbReference type="AlphaFoldDB" id="A0A0C2ZDP0"/>
<dbReference type="EMBL" id="KN822068">
    <property type="protein sequence ID" value="KIM59903.1"/>
    <property type="molecule type" value="Genomic_DNA"/>
</dbReference>
<reference evidence="2 3" key="1">
    <citation type="submission" date="2014-04" db="EMBL/GenBank/DDBJ databases">
        <authorList>
            <consortium name="DOE Joint Genome Institute"/>
            <person name="Kuo A."/>
            <person name="Kohler A."/>
            <person name="Nagy L.G."/>
            <person name="Floudas D."/>
            <person name="Copeland A."/>
            <person name="Barry K.W."/>
            <person name="Cichocki N."/>
            <person name="Veneault-Fourrey C."/>
            <person name="LaButti K."/>
            <person name="Lindquist E.A."/>
            <person name="Lipzen A."/>
            <person name="Lundell T."/>
            <person name="Morin E."/>
            <person name="Murat C."/>
            <person name="Sun H."/>
            <person name="Tunlid A."/>
            <person name="Henrissat B."/>
            <person name="Grigoriev I.V."/>
            <person name="Hibbett D.S."/>
            <person name="Martin F."/>
            <person name="Nordberg H.P."/>
            <person name="Cantor M.N."/>
            <person name="Hua S.X."/>
        </authorList>
    </citation>
    <scope>NUCLEOTIDE SEQUENCE [LARGE SCALE GENOMIC DNA]</scope>
    <source>
        <strain evidence="2 3">Foug A</strain>
    </source>
</reference>
<reference evidence="3" key="2">
    <citation type="submission" date="2015-01" db="EMBL/GenBank/DDBJ databases">
        <title>Evolutionary Origins and Diversification of the Mycorrhizal Mutualists.</title>
        <authorList>
            <consortium name="DOE Joint Genome Institute"/>
            <consortium name="Mycorrhizal Genomics Consortium"/>
            <person name="Kohler A."/>
            <person name="Kuo A."/>
            <person name="Nagy L.G."/>
            <person name="Floudas D."/>
            <person name="Copeland A."/>
            <person name="Barry K.W."/>
            <person name="Cichocki N."/>
            <person name="Veneault-Fourrey C."/>
            <person name="LaButti K."/>
            <person name="Lindquist E.A."/>
            <person name="Lipzen A."/>
            <person name="Lundell T."/>
            <person name="Morin E."/>
            <person name="Murat C."/>
            <person name="Riley R."/>
            <person name="Ohm R."/>
            <person name="Sun H."/>
            <person name="Tunlid A."/>
            <person name="Henrissat B."/>
            <person name="Grigoriev I.V."/>
            <person name="Hibbett D.S."/>
            <person name="Martin F."/>
        </authorList>
    </citation>
    <scope>NUCLEOTIDE SEQUENCE [LARGE SCALE GENOMIC DNA]</scope>
    <source>
        <strain evidence="3">Foug A</strain>
    </source>
</reference>
<organism evidence="2 3">
    <name type="scientific">Scleroderma citrinum Foug A</name>
    <dbReference type="NCBI Taxonomy" id="1036808"/>
    <lineage>
        <taxon>Eukaryota</taxon>
        <taxon>Fungi</taxon>
        <taxon>Dikarya</taxon>
        <taxon>Basidiomycota</taxon>
        <taxon>Agaricomycotina</taxon>
        <taxon>Agaricomycetes</taxon>
        <taxon>Agaricomycetidae</taxon>
        <taxon>Boletales</taxon>
        <taxon>Sclerodermatineae</taxon>
        <taxon>Sclerodermataceae</taxon>
        <taxon>Scleroderma</taxon>
    </lineage>
</organism>
<name>A0A0C2ZDP0_9AGAM</name>
<evidence type="ECO:0000313" key="2">
    <source>
        <dbReference type="EMBL" id="KIM59903.1"/>
    </source>
</evidence>
<accession>A0A0C2ZDP0</accession>
<feature type="compositionally biased region" description="Polar residues" evidence="1">
    <location>
        <begin position="10"/>
        <end position="30"/>
    </location>
</feature>
<gene>
    <name evidence="2" type="ORF">SCLCIDRAFT_125243</name>
</gene>
<dbReference type="HOGENOM" id="CLU_1482833_0_0_1"/>
<feature type="region of interest" description="Disordered" evidence="1">
    <location>
        <begin position="1"/>
        <end position="30"/>
    </location>
</feature>
<protein>
    <submittedName>
        <fullName evidence="2">Uncharacterized protein</fullName>
    </submittedName>
</protein>
<keyword evidence="3" id="KW-1185">Reference proteome</keyword>
<dbReference type="Proteomes" id="UP000053989">
    <property type="component" value="Unassembled WGS sequence"/>
</dbReference>
<sequence length="182" mass="20877">MRSKAWKAECSQSRPSLKRSASSQLVATKSPSQAPITPAYAFTDYRTQAQTRQPLHCRPRHISDGQTHTFQCIHIALSRSHGRDGIRFLRDFDECLFTHHPSEHLLRVEDEQLDGLDCRTRKKCDESIPDKGNNVVVDMRRSKRTIATRSHYLLETETEIEIEHLLQLHSHACKGSGRSLFT</sequence>
<proteinExistence type="predicted"/>
<dbReference type="STRING" id="1036808.A0A0C2ZDP0"/>
<evidence type="ECO:0000313" key="3">
    <source>
        <dbReference type="Proteomes" id="UP000053989"/>
    </source>
</evidence>
<dbReference type="OrthoDB" id="2986975at2759"/>